<evidence type="ECO:0000313" key="2">
    <source>
        <dbReference type="EMBL" id="KYP34288.1"/>
    </source>
</evidence>
<name>A0A151QV90_CAJCA</name>
<reference evidence="2" key="1">
    <citation type="journal article" date="2012" name="Nat. Biotechnol.">
        <title>Draft genome sequence of pigeonpea (Cajanus cajan), an orphan legume crop of resource-poor farmers.</title>
        <authorList>
            <person name="Varshney R.K."/>
            <person name="Chen W."/>
            <person name="Li Y."/>
            <person name="Bharti A.K."/>
            <person name="Saxena R.K."/>
            <person name="Schlueter J.A."/>
            <person name="Donoghue M.T."/>
            <person name="Azam S."/>
            <person name="Fan G."/>
            <person name="Whaley A.M."/>
            <person name="Farmer A.D."/>
            <person name="Sheridan J."/>
            <person name="Iwata A."/>
            <person name="Tuteja R."/>
            <person name="Penmetsa R.V."/>
            <person name="Wu W."/>
            <person name="Upadhyaya H.D."/>
            <person name="Yang S.P."/>
            <person name="Shah T."/>
            <person name="Saxena K.B."/>
            <person name="Michael T."/>
            <person name="McCombie W.R."/>
            <person name="Yang B."/>
            <person name="Zhang G."/>
            <person name="Yang H."/>
            <person name="Wang J."/>
            <person name="Spillane C."/>
            <person name="Cook D.R."/>
            <person name="May G.D."/>
            <person name="Xu X."/>
            <person name="Jackson S.A."/>
        </authorList>
    </citation>
    <scope>NUCLEOTIDE SEQUENCE [LARGE SCALE GENOMIC DNA]</scope>
</reference>
<protein>
    <submittedName>
        <fullName evidence="2">UPF0481 protein At3g47200 family</fullName>
    </submittedName>
</protein>
<organism evidence="2 3">
    <name type="scientific">Cajanus cajan</name>
    <name type="common">Pigeon pea</name>
    <name type="synonym">Cajanus indicus</name>
    <dbReference type="NCBI Taxonomy" id="3821"/>
    <lineage>
        <taxon>Eukaryota</taxon>
        <taxon>Viridiplantae</taxon>
        <taxon>Streptophyta</taxon>
        <taxon>Embryophyta</taxon>
        <taxon>Tracheophyta</taxon>
        <taxon>Spermatophyta</taxon>
        <taxon>Magnoliopsida</taxon>
        <taxon>eudicotyledons</taxon>
        <taxon>Gunneridae</taxon>
        <taxon>Pentapetalae</taxon>
        <taxon>rosids</taxon>
        <taxon>fabids</taxon>
        <taxon>Fabales</taxon>
        <taxon>Fabaceae</taxon>
        <taxon>Papilionoideae</taxon>
        <taxon>50 kb inversion clade</taxon>
        <taxon>NPAAA clade</taxon>
        <taxon>indigoferoid/millettioid clade</taxon>
        <taxon>Phaseoleae</taxon>
        <taxon>Cajanus</taxon>
    </lineage>
</organism>
<dbReference type="STRING" id="3821.A0A151QV90"/>
<dbReference type="AlphaFoldDB" id="A0A151QV90"/>
<dbReference type="EMBL" id="KQ484633">
    <property type="protein sequence ID" value="KYP34288.1"/>
    <property type="molecule type" value="Genomic_DNA"/>
</dbReference>
<feature type="transmembrane region" description="Helical" evidence="1">
    <location>
        <begin position="199"/>
        <end position="224"/>
    </location>
</feature>
<keyword evidence="1" id="KW-1133">Transmembrane helix</keyword>
<dbReference type="Gramene" id="C.cajan_41408.t">
    <property type="protein sequence ID" value="C.cajan_41408.t.cds1"/>
    <property type="gene ID" value="C.cajan_41408"/>
</dbReference>
<gene>
    <name evidence="2" type="ORF">KK1_044786</name>
</gene>
<dbReference type="PANTHER" id="PTHR31170">
    <property type="entry name" value="BNAC04G53230D PROTEIN"/>
    <property type="match status" value="1"/>
</dbReference>
<accession>A0A151QV90</accession>
<dbReference type="InterPro" id="IPR004158">
    <property type="entry name" value="DUF247_pln"/>
</dbReference>
<dbReference type="Proteomes" id="UP000075243">
    <property type="component" value="Unassembled WGS sequence"/>
</dbReference>
<dbReference type="PANTHER" id="PTHR31170:SF23">
    <property type="match status" value="1"/>
</dbReference>
<evidence type="ECO:0000313" key="3">
    <source>
        <dbReference type="Proteomes" id="UP000075243"/>
    </source>
</evidence>
<evidence type="ECO:0000256" key="1">
    <source>
        <dbReference type="SAM" id="Phobius"/>
    </source>
</evidence>
<dbReference type="Pfam" id="PF03140">
    <property type="entry name" value="DUF247"/>
    <property type="match status" value="1"/>
</dbReference>
<sequence length="256" mass="30641">MMDVIELEAMAAMVDKAEEPITDECCIYRVPSVIRRFKEDAYIPSVVSIGPFHHNSHPPRLHDMERHKLSYCKAFLQRTNTASHDWIRYIQSVEPQFRRFYSETLEFSKEELVKIIFVDSTFIFELFCSTYHRRTVDVYPSKPWLDFIIRLDLLLLENQLPFSLLQDLFDKFFANRSYHNFPSLLELTFKYFECFMVIFNFYCIFLSKYFNAFFIFICCNIFSLSLNYSITILGVCCLIWCMVFKLLCIYFFISSI</sequence>
<feature type="transmembrane region" description="Helical" evidence="1">
    <location>
        <begin position="230"/>
        <end position="253"/>
    </location>
</feature>
<proteinExistence type="predicted"/>
<keyword evidence="1" id="KW-0472">Membrane</keyword>
<keyword evidence="1" id="KW-0812">Transmembrane</keyword>
<keyword evidence="3" id="KW-1185">Reference proteome</keyword>
<dbReference type="OMA" id="RESCCIF"/>